<organism evidence="7 8">
    <name type="scientific">Thiohalophilus thiocyanatoxydans</name>
    <dbReference type="NCBI Taxonomy" id="381308"/>
    <lineage>
        <taxon>Bacteria</taxon>
        <taxon>Pseudomonadati</taxon>
        <taxon>Pseudomonadota</taxon>
        <taxon>Gammaproteobacteria</taxon>
        <taxon>Thiohalomonadales</taxon>
        <taxon>Thiohalophilaceae</taxon>
        <taxon>Thiohalophilus</taxon>
    </lineage>
</organism>
<evidence type="ECO:0000313" key="8">
    <source>
        <dbReference type="Proteomes" id="UP000294914"/>
    </source>
</evidence>
<dbReference type="AlphaFoldDB" id="A0A4R8ILJ7"/>
<dbReference type="Proteomes" id="UP000294914">
    <property type="component" value="Unassembled WGS sequence"/>
</dbReference>
<dbReference type="PROSITE" id="PS51007">
    <property type="entry name" value="CYTC"/>
    <property type="match status" value="1"/>
</dbReference>
<dbReference type="Gene3D" id="1.10.760.10">
    <property type="entry name" value="Cytochrome c-like domain"/>
    <property type="match status" value="1"/>
</dbReference>
<evidence type="ECO:0000313" key="7">
    <source>
        <dbReference type="EMBL" id="TDY01681.1"/>
    </source>
</evidence>
<dbReference type="OrthoDB" id="9793634at2"/>
<dbReference type="RefSeq" id="WP_134083024.1">
    <property type="nucleotide sequence ID" value="NZ_SOQX01000003.1"/>
</dbReference>
<name>A0A4R8ILJ7_9GAMM</name>
<gene>
    <name evidence="7" type="ORF">EDC23_1571</name>
</gene>
<evidence type="ECO:0000259" key="6">
    <source>
        <dbReference type="PROSITE" id="PS51007"/>
    </source>
</evidence>
<reference evidence="7 8" key="1">
    <citation type="submission" date="2019-03" db="EMBL/GenBank/DDBJ databases">
        <title>Genomic Encyclopedia of Type Strains, Phase IV (KMG-IV): sequencing the most valuable type-strain genomes for metagenomic binning, comparative biology and taxonomic classification.</title>
        <authorList>
            <person name="Goeker M."/>
        </authorList>
    </citation>
    <scope>NUCLEOTIDE SEQUENCE [LARGE SCALE GENOMIC DNA]</scope>
    <source>
        <strain evidence="7 8">DSM 16326</strain>
    </source>
</reference>
<keyword evidence="1 4" id="KW-0349">Heme</keyword>
<dbReference type="InterPro" id="IPR030999">
    <property type="entry name" value="Thiosulf_SoxX"/>
</dbReference>
<keyword evidence="5" id="KW-0732">Signal</keyword>
<dbReference type="GO" id="GO:0020037">
    <property type="term" value="F:heme binding"/>
    <property type="evidence" value="ECO:0007669"/>
    <property type="project" value="InterPro"/>
</dbReference>
<evidence type="ECO:0000256" key="5">
    <source>
        <dbReference type="SAM" id="SignalP"/>
    </source>
</evidence>
<dbReference type="SUPFAM" id="SSF46626">
    <property type="entry name" value="Cytochrome c"/>
    <property type="match status" value="1"/>
</dbReference>
<feature type="chain" id="PRO_5020781096" evidence="5">
    <location>
        <begin position="31"/>
        <end position="120"/>
    </location>
</feature>
<dbReference type="Pfam" id="PF13442">
    <property type="entry name" value="Cytochrome_CBB3"/>
    <property type="match status" value="1"/>
</dbReference>
<keyword evidence="8" id="KW-1185">Reference proteome</keyword>
<keyword evidence="3 4" id="KW-0408">Iron</keyword>
<feature type="domain" description="Cytochrome c" evidence="6">
    <location>
        <begin position="31"/>
        <end position="120"/>
    </location>
</feature>
<keyword evidence="2 4" id="KW-0479">Metal-binding</keyword>
<dbReference type="GO" id="GO:0046872">
    <property type="term" value="F:metal ion binding"/>
    <property type="evidence" value="ECO:0007669"/>
    <property type="project" value="UniProtKB-KW"/>
</dbReference>
<dbReference type="GO" id="GO:0009055">
    <property type="term" value="F:electron transfer activity"/>
    <property type="evidence" value="ECO:0007669"/>
    <property type="project" value="InterPro"/>
</dbReference>
<dbReference type="InterPro" id="IPR036909">
    <property type="entry name" value="Cyt_c-like_dom_sf"/>
</dbReference>
<protein>
    <submittedName>
        <fullName evidence="7">Monoheme cytochrome SoxX (Sulfur oxidation)</fullName>
    </submittedName>
</protein>
<comment type="caution">
    <text evidence="7">The sequence shown here is derived from an EMBL/GenBank/DDBJ whole genome shotgun (WGS) entry which is preliminary data.</text>
</comment>
<accession>A0A4R8ILJ7</accession>
<feature type="signal peptide" evidence="5">
    <location>
        <begin position="1"/>
        <end position="30"/>
    </location>
</feature>
<dbReference type="InterPro" id="IPR009056">
    <property type="entry name" value="Cyt_c-like_dom"/>
</dbReference>
<evidence type="ECO:0000256" key="3">
    <source>
        <dbReference type="ARBA" id="ARBA00023004"/>
    </source>
</evidence>
<proteinExistence type="predicted"/>
<evidence type="ECO:0000256" key="1">
    <source>
        <dbReference type="ARBA" id="ARBA00022617"/>
    </source>
</evidence>
<evidence type="ECO:0000256" key="4">
    <source>
        <dbReference type="PROSITE-ProRule" id="PRU00433"/>
    </source>
</evidence>
<evidence type="ECO:0000256" key="2">
    <source>
        <dbReference type="ARBA" id="ARBA00022723"/>
    </source>
</evidence>
<dbReference type="EMBL" id="SOQX01000003">
    <property type="protein sequence ID" value="TDY01681.1"/>
    <property type="molecule type" value="Genomic_DNA"/>
</dbReference>
<sequence length="120" mass="13081">MRKAAKLIAAASTVAMLLGSMAMVPSTAVAADADTGKKLAENRKKGNCFACHSYEGAHLPGNIGPPLVAMKSRFPDKDRVREQIANPTKFNPNSMMPPFGKHNILTEEEIDHITEWVYTL</sequence>
<dbReference type="NCBIfam" id="TIGR04485">
    <property type="entry name" value="thiosulf_SoxX"/>
    <property type="match status" value="1"/>
</dbReference>